<feature type="chain" id="PRO_5041914425" evidence="1">
    <location>
        <begin position="21"/>
        <end position="66"/>
    </location>
</feature>
<evidence type="ECO:0000313" key="3">
    <source>
        <dbReference type="Proteomes" id="UP001162972"/>
    </source>
</evidence>
<sequence length="66" mass="6915">MKNVFSVSIITGLFILQNNAVDQSQRGAANGISMTAMSLFKAVGPAGGGALLSWAQKRQKCCISAR</sequence>
<accession>A0AAD6KSA4</accession>
<keyword evidence="3" id="KW-1185">Reference proteome</keyword>
<proteinExistence type="predicted"/>
<dbReference type="SUPFAM" id="SSF103473">
    <property type="entry name" value="MFS general substrate transporter"/>
    <property type="match status" value="1"/>
</dbReference>
<evidence type="ECO:0000313" key="2">
    <source>
        <dbReference type="EMBL" id="KAJ6428663.1"/>
    </source>
</evidence>
<dbReference type="AlphaFoldDB" id="A0AAD6KSA4"/>
<gene>
    <name evidence="2" type="ORF">OIU84_020353</name>
</gene>
<name>A0AAD6KSA4_9ROSI</name>
<dbReference type="InterPro" id="IPR036259">
    <property type="entry name" value="MFS_trans_sf"/>
</dbReference>
<protein>
    <submittedName>
        <fullName evidence="2">Uncharacterized protein</fullName>
    </submittedName>
</protein>
<evidence type="ECO:0000256" key="1">
    <source>
        <dbReference type="SAM" id="SignalP"/>
    </source>
</evidence>
<dbReference type="EMBL" id="JAPFFJ010000004">
    <property type="protein sequence ID" value="KAJ6428663.1"/>
    <property type="molecule type" value="Genomic_DNA"/>
</dbReference>
<keyword evidence="1" id="KW-0732">Signal</keyword>
<dbReference type="Proteomes" id="UP001162972">
    <property type="component" value="Chromosome 8"/>
</dbReference>
<dbReference type="Gene3D" id="1.20.1250.20">
    <property type="entry name" value="MFS general substrate transporter like domains"/>
    <property type="match status" value="1"/>
</dbReference>
<comment type="caution">
    <text evidence="2">The sequence shown here is derived from an EMBL/GenBank/DDBJ whole genome shotgun (WGS) entry which is preliminary data.</text>
</comment>
<reference evidence="2 3" key="1">
    <citation type="journal article" date="2023" name="Int. J. Mol. Sci.">
        <title>De Novo Assembly and Annotation of 11 Diverse Shrub Willow (Salix) Genomes Reveals Novel Gene Organization in Sex-Linked Regions.</title>
        <authorList>
            <person name="Hyden B."/>
            <person name="Feng K."/>
            <person name="Yates T.B."/>
            <person name="Jawdy S."/>
            <person name="Cereghino C."/>
            <person name="Smart L.B."/>
            <person name="Muchero W."/>
        </authorList>
    </citation>
    <scope>NUCLEOTIDE SEQUENCE [LARGE SCALE GENOMIC DNA]</scope>
    <source>
        <tissue evidence="2">Shoot tip</tissue>
    </source>
</reference>
<feature type="signal peptide" evidence="1">
    <location>
        <begin position="1"/>
        <end position="20"/>
    </location>
</feature>
<organism evidence="2 3">
    <name type="scientific">Salix udensis</name>
    <dbReference type="NCBI Taxonomy" id="889485"/>
    <lineage>
        <taxon>Eukaryota</taxon>
        <taxon>Viridiplantae</taxon>
        <taxon>Streptophyta</taxon>
        <taxon>Embryophyta</taxon>
        <taxon>Tracheophyta</taxon>
        <taxon>Spermatophyta</taxon>
        <taxon>Magnoliopsida</taxon>
        <taxon>eudicotyledons</taxon>
        <taxon>Gunneridae</taxon>
        <taxon>Pentapetalae</taxon>
        <taxon>rosids</taxon>
        <taxon>fabids</taxon>
        <taxon>Malpighiales</taxon>
        <taxon>Salicaceae</taxon>
        <taxon>Saliceae</taxon>
        <taxon>Salix</taxon>
    </lineage>
</organism>